<evidence type="ECO:0000313" key="2">
    <source>
        <dbReference type="Proteomes" id="UP001524501"/>
    </source>
</evidence>
<protein>
    <recommendedName>
        <fullName evidence="3">7-cyano-7-deazaguanine synthase</fullName>
    </recommendedName>
</protein>
<proteinExistence type="predicted"/>
<name>A0ABT1QDC8_9NOCA</name>
<keyword evidence="2" id="KW-1185">Reference proteome</keyword>
<reference evidence="1 2" key="1">
    <citation type="submission" date="2022-07" db="EMBL/GenBank/DDBJ databases">
        <title>Degradation activity of malathion, p-nitrophenol and potential low-temperature adaptation strategy of Rhodococcus sp. FXJ9.536.</title>
        <authorList>
            <person name="Huang J."/>
            <person name="Huang Y."/>
        </authorList>
    </citation>
    <scope>NUCLEOTIDE SEQUENCE [LARGE SCALE GENOMIC DNA]</scope>
    <source>
        <strain evidence="1 2">FXJ9.536</strain>
    </source>
</reference>
<evidence type="ECO:0000313" key="1">
    <source>
        <dbReference type="EMBL" id="MCQ4120217.1"/>
    </source>
</evidence>
<dbReference type="Proteomes" id="UP001524501">
    <property type="component" value="Unassembled WGS sequence"/>
</dbReference>
<comment type="caution">
    <text evidence="1">The sequence shown here is derived from an EMBL/GenBank/DDBJ whole genome shotgun (WGS) entry which is preliminary data.</text>
</comment>
<evidence type="ECO:0008006" key="3">
    <source>
        <dbReference type="Google" id="ProtNLM"/>
    </source>
</evidence>
<dbReference type="EMBL" id="JANFQF010000010">
    <property type="protein sequence ID" value="MCQ4120217.1"/>
    <property type="molecule type" value="Genomic_DNA"/>
</dbReference>
<sequence length="343" mass="37775">MRVDANVDVDQSATPWLPALSAVAMRLHSDLIFSDPVDALALSNVSRAQRVLREWYPRRYSSVRVEADEVSGPPAGSQRGVGCFFSGGVDSFHSAIAADERITHLIFVHGFDIKLSDGELAAQAEAGARSAADALGKTLVVVKTNLRDLSDKARCLWGTDYHGAALASVAHTLSDHIHTALIPSSFQEADLHPWGTHPELDPLWSSSAVRLEHYGTSLTRTEKIALLARNEIAMDNLRVCWKNRDGKFNCGRCEKCVRTMISLRAVDGECRTLPHSVTPEAVNRMSLRGTGTLFAQENLNALRAARVRDRELETALERAIRRGRTRDKIFGGVARRWLGMAKN</sequence>
<accession>A0ABT1QDC8</accession>
<organism evidence="1 2">
    <name type="scientific">Rhodococcus tibetensis</name>
    <dbReference type="NCBI Taxonomy" id="2965064"/>
    <lineage>
        <taxon>Bacteria</taxon>
        <taxon>Bacillati</taxon>
        <taxon>Actinomycetota</taxon>
        <taxon>Actinomycetes</taxon>
        <taxon>Mycobacteriales</taxon>
        <taxon>Nocardiaceae</taxon>
        <taxon>Rhodococcus</taxon>
    </lineage>
</organism>
<dbReference type="RefSeq" id="WP_255969106.1">
    <property type="nucleotide sequence ID" value="NZ_JANFQF010000010.1"/>
</dbReference>
<dbReference type="SUPFAM" id="SSF52402">
    <property type="entry name" value="Adenine nucleotide alpha hydrolases-like"/>
    <property type="match status" value="1"/>
</dbReference>
<gene>
    <name evidence="1" type="ORF">NOF53_13715</name>
</gene>